<evidence type="ECO:0000313" key="7">
    <source>
        <dbReference type="Proteomes" id="UP000237811"/>
    </source>
</evidence>
<dbReference type="PANTHER" id="PTHR44688">
    <property type="entry name" value="DNA-BINDING TRANSCRIPTIONAL ACTIVATOR DEVR_DOSR"/>
    <property type="match status" value="1"/>
</dbReference>
<dbReference type="CDD" id="cd06170">
    <property type="entry name" value="LuxR_C_like"/>
    <property type="match status" value="1"/>
</dbReference>
<keyword evidence="1" id="KW-0805">Transcription regulation</keyword>
<dbReference type="EMBL" id="PVFR01000047">
    <property type="protein sequence ID" value="PRE47472.1"/>
    <property type="molecule type" value="Genomic_DNA"/>
</dbReference>
<protein>
    <submittedName>
        <fullName evidence="6">LuxR family transcriptional regulator</fullName>
    </submittedName>
</protein>
<dbReference type="GO" id="GO:0006355">
    <property type="term" value="P:regulation of DNA-templated transcription"/>
    <property type="evidence" value="ECO:0007669"/>
    <property type="project" value="InterPro"/>
</dbReference>
<proteinExistence type="predicted"/>
<accession>A0AB37ARJ2</accession>
<dbReference type="Gene3D" id="1.10.10.10">
    <property type="entry name" value="Winged helix-like DNA-binding domain superfamily/Winged helix DNA-binding domain"/>
    <property type="match status" value="1"/>
</dbReference>
<comment type="caution">
    <text evidence="6">The sequence shown here is derived from an EMBL/GenBank/DDBJ whole genome shotgun (WGS) entry which is preliminary data.</text>
</comment>
<evidence type="ECO:0000256" key="4">
    <source>
        <dbReference type="SAM" id="MobiDB-lite"/>
    </source>
</evidence>
<dbReference type="Gene3D" id="3.30.450.80">
    <property type="entry name" value="Transcription factor LuxR-like, autoinducer-binding domain"/>
    <property type="match status" value="1"/>
</dbReference>
<reference evidence="6 7" key="1">
    <citation type="submission" date="2018-03" db="EMBL/GenBank/DDBJ databases">
        <authorList>
            <person name="Nguyen K."/>
            <person name="Fouts D."/>
            <person name="Sutton G."/>
        </authorList>
    </citation>
    <scope>NUCLEOTIDE SEQUENCE [LARGE SCALE GENOMIC DNA]</scope>
    <source>
        <strain evidence="6 7">AU14328</strain>
    </source>
</reference>
<dbReference type="InterPro" id="IPR036388">
    <property type="entry name" value="WH-like_DNA-bd_sf"/>
</dbReference>
<feature type="region of interest" description="Disordered" evidence="4">
    <location>
        <begin position="1"/>
        <end position="25"/>
    </location>
</feature>
<evidence type="ECO:0000313" key="6">
    <source>
        <dbReference type="EMBL" id="PRE47472.1"/>
    </source>
</evidence>
<dbReference type="SUPFAM" id="SSF75516">
    <property type="entry name" value="Pheromone-binding domain of LuxR-like quorum-sensing transcription factors"/>
    <property type="match status" value="1"/>
</dbReference>
<keyword evidence="2" id="KW-0238">DNA-binding</keyword>
<gene>
    <name evidence="6" type="ORF">C6P99_15360</name>
</gene>
<dbReference type="Proteomes" id="UP000237811">
    <property type="component" value="Unassembled WGS sequence"/>
</dbReference>
<dbReference type="PRINTS" id="PR00038">
    <property type="entry name" value="HTHLUXR"/>
</dbReference>
<organism evidence="6 7">
    <name type="scientific">Burkholderia multivorans</name>
    <dbReference type="NCBI Taxonomy" id="87883"/>
    <lineage>
        <taxon>Bacteria</taxon>
        <taxon>Pseudomonadati</taxon>
        <taxon>Pseudomonadota</taxon>
        <taxon>Betaproteobacteria</taxon>
        <taxon>Burkholderiales</taxon>
        <taxon>Burkholderiaceae</taxon>
        <taxon>Burkholderia</taxon>
        <taxon>Burkholderia cepacia complex</taxon>
    </lineage>
</organism>
<evidence type="ECO:0000256" key="2">
    <source>
        <dbReference type="ARBA" id="ARBA00023125"/>
    </source>
</evidence>
<dbReference type="PANTHER" id="PTHR44688:SF16">
    <property type="entry name" value="DNA-BINDING TRANSCRIPTIONAL ACTIVATOR DEVR_DOSR"/>
    <property type="match status" value="1"/>
</dbReference>
<dbReference type="GO" id="GO:0003677">
    <property type="term" value="F:DNA binding"/>
    <property type="evidence" value="ECO:0007669"/>
    <property type="project" value="UniProtKB-KW"/>
</dbReference>
<dbReference type="InterPro" id="IPR000792">
    <property type="entry name" value="Tscrpt_reg_LuxR_C"/>
</dbReference>
<evidence type="ECO:0000256" key="1">
    <source>
        <dbReference type="ARBA" id="ARBA00023015"/>
    </source>
</evidence>
<dbReference type="Pfam" id="PF00196">
    <property type="entry name" value="GerE"/>
    <property type="match status" value="1"/>
</dbReference>
<dbReference type="InterPro" id="IPR036693">
    <property type="entry name" value="TF_LuxR_autoind-bd_dom_sf"/>
</dbReference>
<dbReference type="SUPFAM" id="SSF46894">
    <property type="entry name" value="C-terminal effector domain of the bipartite response regulators"/>
    <property type="match status" value="1"/>
</dbReference>
<evidence type="ECO:0000256" key="3">
    <source>
        <dbReference type="ARBA" id="ARBA00023163"/>
    </source>
</evidence>
<dbReference type="SMART" id="SM00421">
    <property type="entry name" value="HTH_LUXR"/>
    <property type="match status" value="1"/>
</dbReference>
<evidence type="ECO:0000259" key="5">
    <source>
        <dbReference type="PROSITE" id="PS50043"/>
    </source>
</evidence>
<dbReference type="Pfam" id="PF03472">
    <property type="entry name" value="Autoind_bind"/>
    <property type="match status" value="1"/>
</dbReference>
<dbReference type="AlphaFoldDB" id="A0AB37ARJ2"/>
<dbReference type="InterPro" id="IPR016032">
    <property type="entry name" value="Sig_transdc_resp-reg_C-effctor"/>
</dbReference>
<dbReference type="PROSITE" id="PS50043">
    <property type="entry name" value="HTH_LUXR_2"/>
    <property type="match status" value="1"/>
</dbReference>
<dbReference type="InterPro" id="IPR005143">
    <property type="entry name" value="TF_LuxR_autoind-bd_dom"/>
</dbReference>
<sequence>MKDTSWDPSNEVPRPTSPAVDRPQGTVTAPMMPLAYAADLPSLVDSFGNAANALGFPYFVISRVARTRSPCLPRTALEVICGDYPDDWVRHYQRRNYASADPVHRAAFTQPAPFRWHDIVGLSKAEHRILDEAREAGLPGGLSVPLHQPGGSILLFNLAGPLESVNDAFNARLAYLISTQFHFELHRLTRARSTKASHFLTPRQRECLTWVARGKTSTEIGIILGISRYTVDYHIEEAMKALNFNSRTAAAVNATVQGLVEP</sequence>
<feature type="domain" description="HTH luxR-type" evidence="5">
    <location>
        <begin position="193"/>
        <end position="258"/>
    </location>
</feature>
<name>A0AB37ARJ2_9BURK</name>
<keyword evidence="3" id="KW-0804">Transcription</keyword>